<dbReference type="Pfam" id="PF13638">
    <property type="entry name" value="PIN_4"/>
    <property type="match status" value="1"/>
</dbReference>
<name>A0ABZ1B1S6_9ACTN</name>
<feature type="domain" description="PIN" evidence="6">
    <location>
        <begin position="5"/>
        <end position="127"/>
    </location>
</feature>
<organism evidence="7 8">
    <name type="scientific">Blastococcus brunescens</name>
    <dbReference type="NCBI Taxonomy" id="1564165"/>
    <lineage>
        <taxon>Bacteria</taxon>
        <taxon>Bacillati</taxon>
        <taxon>Actinomycetota</taxon>
        <taxon>Actinomycetes</taxon>
        <taxon>Geodermatophilales</taxon>
        <taxon>Geodermatophilaceae</taxon>
        <taxon>Blastococcus</taxon>
    </lineage>
</organism>
<reference evidence="7 8" key="1">
    <citation type="submission" date="2023-12" db="EMBL/GenBank/DDBJ databases">
        <title>Blastococcus brunescens sp. nov., an actonobacterium isolated from sandstone collected in sahara desert.</title>
        <authorList>
            <person name="Gtari M."/>
            <person name="Ghodhbane F."/>
        </authorList>
    </citation>
    <scope>NUCLEOTIDE SEQUENCE [LARGE SCALE GENOMIC DNA]</scope>
    <source>
        <strain evidence="7 8">BMG 8361</strain>
    </source>
</reference>
<keyword evidence="1" id="KW-0540">Nuclease</keyword>
<keyword evidence="3" id="KW-0378">Hydrolase</keyword>
<evidence type="ECO:0000256" key="5">
    <source>
        <dbReference type="SAM" id="MobiDB-lite"/>
    </source>
</evidence>
<feature type="region of interest" description="Disordered" evidence="5">
    <location>
        <begin position="118"/>
        <end position="145"/>
    </location>
</feature>
<dbReference type="CDD" id="cd09883">
    <property type="entry name" value="PIN_VapC_PhoHL-ATPase"/>
    <property type="match status" value="1"/>
</dbReference>
<evidence type="ECO:0000313" key="8">
    <source>
        <dbReference type="Proteomes" id="UP001324287"/>
    </source>
</evidence>
<accession>A0ABZ1B1S6</accession>
<dbReference type="Proteomes" id="UP001324287">
    <property type="component" value="Chromosome"/>
</dbReference>
<feature type="compositionally biased region" description="Low complexity" evidence="5">
    <location>
        <begin position="118"/>
        <end position="135"/>
    </location>
</feature>
<evidence type="ECO:0000256" key="4">
    <source>
        <dbReference type="ARBA" id="ARBA00022842"/>
    </source>
</evidence>
<keyword evidence="4" id="KW-0460">Magnesium</keyword>
<keyword evidence="8" id="KW-1185">Reference proteome</keyword>
<evidence type="ECO:0000256" key="1">
    <source>
        <dbReference type="ARBA" id="ARBA00022722"/>
    </source>
</evidence>
<protein>
    <submittedName>
        <fullName evidence="7">PIN domain-containing protein</fullName>
    </submittedName>
</protein>
<gene>
    <name evidence="7" type="ORF">U6N30_03065</name>
</gene>
<evidence type="ECO:0000256" key="2">
    <source>
        <dbReference type="ARBA" id="ARBA00022723"/>
    </source>
</evidence>
<evidence type="ECO:0000313" key="7">
    <source>
        <dbReference type="EMBL" id="WRL64762.1"/>
    </source>
</evidence>
<dbReference type="SUPFAM" id="SSF88723">
    <property type="entry name" value="PIN domain-like"/>
    <property type="match status" value="1"/>
</dbReference>
<proteinExistence type="predicted"/>
<dbReference type="SMART" id="SM00670">
    <property type="entry name" value="PINc"/>
    <property type="match status" value="1"/>
</dbReference>
<keyword evidence="2" id="KW-0479">Metal-binding</keyword>
<evidence type="ECO:0000259" key="6">
    <source>
        <dbReference type="SMART" id="SM00670"/>
    </source>
</evidence>
<dbReference type="EMBL" id="CP141261">
    <property type="protein sequence ID" value="WRL64762.1"/>
    <property type="molecule type" value="Genomic_DNA"/>
</dbReference>
<dbReference type="RefSeq" id="WP_324276087.1">
    <property type="nucleotide sequence ID" value="NZ_CP141261.1"/>
</dbReference>
<dbReference type="InterPro" id="IPR029060">
    <property type="entry name" value="PIN-like_dom_sf"/>
</dbReference>
<dbReference type="Gene3D" id="3.40.50.1010">
    <property type="entry name" value="5'-nuclease"/>
    <property type="match status" value="1"/>
</dbReference>
<dbReference type="InterPro" id="IPR002716">
    <property type="entry name" value="PIN_dom"/>
</dbReference>
<evidence type="ECO:0000256" key="3">
    <source>
        <dbReference type="ARBA" id="ARBA00022801"/>
    </source>
</evidence>
<sequence length="145" mass="15822">MTTRRTYVLDTSVLLSDPGALMRFGDSDVVLPLVVIGELEDKRNHPELGWFARQALRMLDDLRVAHGRLDAPVPIGEHGGTLHVELNHSDPSALPAGFRNDSNDSRIMVVALNLRSEGATSASSPRTSRSGSRPRPWAWTPTSTA</sequence>